<evidence type="ECO:0000313" key="2">
    <source>
        <dbReference type="EMBL" id="QHT78390.1"/>
    </source>
</evidence>
<protein>
    <submittedName>
        <fullName evidence="2">Uncharacterized protein</fullName>
    </submittedName>
</protein>
<organism evidence="2">
    <name type="scientific">viral metagenome</name>
    <dbReference type="NCBI Taxonomy" id="1070528"/>
    <lineage>
        <taxon>unclassified sequences</taxon>
        <taxon>metagenomes</taxon>
        <taxon>organismal metagenomes</taxon>
    </lineage>
</organism>
<keyword evidence="1" id="KW-0472">Membrane</keyword>
<feature type="transmembrane region" description="Helical" evidence="1">
    <location>
        <begin position="63"/>
        <end position="81"/>
    </location>
</feature>
<evidence type="ECO:0000256" key="1">
    <source>
        <dbReference type="SAM" id="Phobius"/>
    </source>
</evidence>
<proteinExistence type="predicted"/>
<keyword evidence="1" id="KW-0812">Transmembrane</keyword>
<name>A0A6C0HDD5_9ZZZZ</name>
<accession>A0A6C0HDD5</accession>
<dbReference type="AlphaFoldDB" id="A0A6C0HDD5"/>
<keyword evidence="1" id="KW-1133">Transmembrane helix</keyword>
<dbReference type="EMBL" id="MN739931">
    <property type="protein sequence ID" value="QHT78390.1"/>
    <property type="molecule type" value="Genomic_DNA"/>
</dbReference>
<reference evidence="2" key="1">
    <citation type="journal article" date="2020" name="Nature">
        <title>Giant virus diversity and host interactions through global metagenomics.</title>
        <authorList>
            <person name="Schulz F."/>
            <person name="Roux S."/>
            <person name="Paez-Espino D."/>
            <person name="Jungbluth S."/>
            <person name="Walsh D.A."/>
            <person name="Denef V.J."/>
            <person name="McMahon K.D."/>
            <person name="Konstantinidis K.T."/>
            <person name="Eloe-Fadrosh E.A."/>
            <person name="Kyrpides N.C."/>
            <person name="Woyke T."/>
        </authorList>
    </citation>
    <scope>NUCLEOTIDE SEQUENCE</scope>
    <source>
        <strain evidence="2">GVMAG-M-3300023179-91</strain>
    </source>
</reference>
<sequence length="84" mass="10080">MFSSIFYQNKIKFPNEDKMKKLMKESMKKFIGTLDEKYKKPLENHKLNFEMNNNRSDAIRIKFFPLIIFGVGFYQLCKGLFSKL</sequence>